<accession>A0A6N8J6M4</accession>
<sequence>MFKYIFLFLIAVVGLSCRQRSVVKQGLVDVKQVKPVQLKLVGDSSLALEFDTLMGNKGKRVKDGYYLIIQVDGCSHCVDTTVAFSLHHLNSDKITFILTSEMGGIKVFKDKYSDDQLKANNLVLDGESAFIRKKFCSGLMCLMTVDGGHLVSMTSLMYDDIAENLAWLENRLR</sequence>
<dbReference type="Proteomes" id="UP000468388">
    <property type="component" value="Unassembled WGS sequence"/>
</dbReference>
<evidence type="ECO:0008006" key="3">
    <source>
        <dbReference type="Google" id="ProtNLM"/>
    </source>
</evidence>
<gene>
    <name evidence="1" type="ORF">GO495_06785</name>
</gene>
<dbReference type="PROSITE" id="PS51257">
    <property type="entry name" value="PROKAR_LIPOPROTEIN"/>
    <property type="match status" value="1"/>
</dbReference>
<name>A0A6N8J6M4_9BACT</name>
<evidence type="ECO:0000313" key="2">
    <source>
        <dbReference type="Proteomes" id="UP000468388"/>
    </source>
</evidence>
<dbReference type="EMBL" id="WRXO01000001">
    <property type="protein sequence ID" value="MVT40281.1"/>
    <property type="molecule type" value="Genomic_DNA"/>
</dbReference>
<evidence type="ECO:0000313" key="1">
    <source>
        <dbReference type="EMBL" id="MVT40281.1"/>
    </source>
</evidence>
<comment type="caution">
    <text evidence="1">The sequence shown here is derived from an EMBL/GenBank/DDBJ whole genome shotgun (WGS) entry which is preliminary data.</text>
</comment>
<dbReference type="RefSeq" id="WP_157298908.1">
    <property type="nucleotide sequence ID" value="NZ_BAAAZB010000005.1"/>
</dbReference>
<keyword evidence="2" id="KW-1185">Reference proteome</keyword>
<reference evidence="1 2" key="1">
    <citation type="submission" date="2019-12" db="EMBL/GenBank/DDBJ databases">
        <title>The draft genomic sequence of strain Chitinophaga oryziterrae JCM 16595.</title>
        <authorList>
            <person name="Zhang X."/>
        </authorList>
    </citation>
    <scope>NUCLEOTIDE SEQUENCE [LARGE SCALE GENOMIC DNA]</scope>
    <source>
        <strain evidence="1 2">JCM 16595</strain>
    </source>
</reference>
<organism evidence="1 2">
    <name type="scientific">Chitinophaga oryziterrae</name>
    <dbReference type="NCBI Taxonomy" id="1031224"/>
    <lineage>
        <taxon>Bacteria</taxon>
        <taxon>Pseudomonadati</taxon>
        <taxon>Bacteroidota</taxon>
        <taxon>Chitinophagia</taxon>
        <taxon>Chitinophagales</taxon>
        <taxon>Chitinophagaceae</taxon>
        <taxon>Chitinophaga</taxon>
    </lineage>
</organism>
<protein>
    <recommendedName>
        <fullName evidence="3">Redoxin domain-containing protein</fullName>
    </recommendedName>
</protein>
<proteinExistence type="predicted"/>
<dbReference type="AlphaFoldDB" id="A0A6N8J6M4"/>